<dbReference type="EMBL" id="SJPV01000029">
    <property type="protein sequence ID" value="TWU28782.1"/>
    <property type="molecule type" value="Genomic_DNA"/>
</dbReference>
<dbReference type="Proteomes" id="UP000319143">
    <property type="component" value="Unassembled WGS sequence"/>
</dbReference>
<dbReference type="AlphaFoldDB" id="A0A5C6CW28"/>
<gene>
    <name evidence="1" type="ORF">Poly41_68850</name>
</gene>
<protein>
    <submittedName>
        <fullName evidence="1">Uncharacterized protein</fullName>
    </submittedName>
</protein>
<comment type="caution">
    <text evidence="1">The sequence shown here is derived from an EMBL/GenBank/DDBJ whole genome shotgun (WGS) entry which is preliminary data.</text>
</comment>
<accession>A0A5C6CW28</accession>
<keyword evidence="2" id="KW-1185">Reference proteome</keyword>
<evidence type="ECO:0000313" key="1">
    <source>
        <dbReference type="EMBL" id="TWU28782.1"/>
    </source>
</evidence>
<evidence type="ECO:0000313" key="2">
    <source>
        <dbReference type="Proteomes" id="UP000319143"/>
    </source>
</evidence>
<name>A0A5C6CW28_9BACT</name>
<reference evidence="1 2" key="1">
    <citation type="submission" date="2019-02" db="EMBL/GenBank/DDBJ databases">
        <title>Deep-cultivation of Planctomycetes and their phenomic and genomic characterization uncovers novel biology.</title>
        <authorList>
            <person name="Wiegand S."/>
            <person name="Jogler M."/>
            <person name="Boedeker C."/>
            <person name="Pinto D."/>
            <person name="Vollmers J."/>
            <person name="Rivas-Marin E."/>
            <person name="Kohn T."/>
            <person name="Peeters S.H."/>
            <person name="Heuer A."/>
            <person name="Rast P."/>
            <person name="Oberbeckmann S."/>
            <person name="Bunk B."/>
            <person name="Jeske O."/>
            <person name="Meyerdierks A."/>
            <person name="Storesund J.E."/>
            <person name="Kallscheuer N."/>
            <person name="Luecker S."/>
            <person name="Lage O.M."/>
            <person name="Pohl T."/>
            <person name="Merkel B.J."/>
            <person name="Hornburger P."/>
            <person name="Mueller R.-W."/>
            <person name="Bruemmer F."/>
            <person name="Labrenz M."/>
            <person name="Spormann A.M."/>
            <person name="Op Den Camp H."/>
            <person name="Overmann J."/>
            <person name="Amann R."/>
            <person name="Jetten M.S.M."/>
            <person name="Mascher T."/>
            <person name="Medema M.H."/>
            <person name="Devos D.P."/>
            <person name="Kaster A.-K."/>
            <person name="Ovreas L."/>
            <person name="Rohde M."/>
            <person name="Galperin M.Y."/>
            <person name="Jogler C."/>
        </authorList>
    </citation>
    <scope>NUCLEOTIDE SEQUENCE [LARGE SCALE GENOMIC DNA]</scope>
    <source>
        <strain evidence="1 2">Poly41</strain>
    </source>
</reference>
<organism evidence="1 2">
    <name type="scientific">Novipirellula artificiosorum</name>
    <dbReference type="NCBI Taxonomy" id="2528016"/>
    <lineage>
        <taxon>Bacteria</taxon>
        <taxon>Pseudomonadati</taxon>
        <taxon>Planctomycetota</taxon>
        <taxon>Planctomycetia</taxon>
        <taxon>Pirellulales</taxon>
        <taxon>Pirellulaceae</taxon>
        <taxon>Novipirellula</taxon>
    </lineage>
</organism>
<sequence length="56" mass="6573" precursor="true">MVDEFILSEEFFQNPFIECHVHSCFPICLILLPQTPMFDGARFSQMNFSFLRGLDL</sequence>
<proteinExistence type="predicted"/>